<reference evidence="2" key="1">
    <citation type="journal article" date="2024" name="Proc. Natl. Acad. Sci. U.S.A.">
        <title>Extraordinary preservation of gene collinearity over three hundred million years revealed in homosporous lycophytes.</title>
        <authorList>
            <person name="Li C."/>
            <person name="Wickell D."/>
            <person name="Kuo L.Y."/>
            <person name="Chen X."/>
            <person name="Nie B."/>
            <person name="Liao X."/>
            <person name="Peng D."/>
            <person name="Ji J."/>
            <person name="Jenkins J."/>
            <person name="Williams M."/>
            <person name="Shu S."/>
            <person name="Plott C."/>
            <person name="Barry K."/>
            <person name="Rajasekar S."/>
            <person name="Grimwood J."/>
            <person name="Han X."/>
            <person name="Sun S."/>
            <person name="Hou Z."/>
            <person name="He W."/>
            <person name="Dai G."/>
            <person name="Sun C."/>
            <person name="Schmutz J."/>
            <person name="Leebens-Mack J.H."/>
            <person name="Li F.W."/>
            <person name="Wang L."/>
        </authorList>
    </citation>
    <scope>NUCLEOTIDE SEQUENCE [LARGE SCALE GENOMIC DNA]</scope>
    <source>
        <strain evidence="2">cv. PW_Plant_1</strain>
    </source>
</reference>
<comment type="caution">
    <text evidence="1">The sequence shown here is derived from an EMBL/GenBank/DDBJ whole genome shotgun (WGS) entry which is preliminary data.</text>
</comment>
<evidence type="ECO:0000313" key="1">
    <source>
        <dbReference type="EMBL" id="KAJ7559228.1"/>
    </source>
</evidence>
<dbReference type="Proteomes" id="UP001162992">
    <property type="component" value="Chromosome 4"/>
</dbReference>
<protein>
    <submittedName>
        <fullName evidence="1">Uncharacterized protein</fullName>
    </submittedName>
</protein>
<keyword evidence="2" id="KW-1185">Reference proteome</keyword>
<name>A0ACC2DY49_DIPCM</name>
<dbReference type="EMBL" id="CM055095">
    <property type="protein sequence ID" value="KAJ7559228.1"/>
    <property type="molecule type" value="Genomic_DNA"/>
</dbReference>
<sequence>MQVQRGSLSATLVSFRIDSCRSCCGSALCLRPPTGPRCLTSYQHLSTSSGCLQFLLLSIHTCLLDLRPSTDLPQPVLGLCDLPIIFLRLSTHVVIVNRRISVVCGLSDLLVSCLRQLVACTTCLQFDF</sequence>
<proteinExistence type="predicted"/>
<organism evidence="1 2">
    <name type="scientific">Diphasiastrum complanatum</name>
    <name type="common">Issler's clubmoss</name>
    <name type="synonym">Lycopodium complanatum</name>
    <dbReference type="NCBI Taxonomy" id="34168"/>
    <lineage>
        <taxon>Eukaryota</taxon>
        <taxon>Viridiplantae</taxon>
        <taxon>Streptophyta</taxon>
        <taxon>Embryophyta</taxon>
        <taxon>Tracheophyta</taxon>
        <taxon>Lycopodiopsida</taxon>
        <taxon>Lycopodiales</taxon>
        <taxon>Lycopodiaceae</taxon>
        <taxon>Lycopodioideae</taxon>
        <taxon>Diphasiastrum</taxon>
    </lineage>
</organism>
<evidence type="ECO:0000313" key="2">
    <source>
        <dbReference type="Proteomes" id="UP001162992"/>
    </source>
</evidence>
<gene>
    <name evidence="1" type="ORF">O6H91_04G075200</name>
</gene>
<accession>A0ACC2DY49</accession>